<evidence type="ECO:0000313" key="1">
    <source>
        <dbReference type="EMBL" id="VDN14666.1"/>
    </source>
</evidence>
<dbReference type="Pfam" id="PF17784">
    <property type="entry name" value="Sulfotransfer_4"/>
    <property type="match status" value="1"/>
</dbReference>
<dbReference type="Proteomes" id="UP000281553">
    <property type="component" value="Unassembled WGS sequence"/>
</dbReference>
<dbReference type="InterPro" id="IPR040632">
    <property type="entry name" value="Sulfotransfer_4"/>
</dbReference>
<dbReference type="Gene3D" id="3.40.50.300">
    <property type="entry name" value="P-loop containing nucleotide triphosphate hydrolases"/>
    <property type="match status" value="1"/>
</dbReference>
<organism evidence="1 2">
    <name type="scientific">Dibothriocephalus latus</name>
    <name type="common">Fish tapeworm</name>
    <name type="synonym">Diphyllobothrium latum</name>
    <dbReference type="NCBI Taxonomy" id="60516"/>
    <lineage>
        <taxon>Eukaryota</taxon>
        <taxon>Metazoa</taxon>
        <taxon>Spiralia</taxon>
        <taxon>Lophotrochozoa</taxon>
        <taxon>Platyhelminthes</taxon>
        <taxon>Cestoda</taxon>
        <taxon>Eucestoda</taxon>
        <taxon>Diphyllobothriidea</taxon>
        <taxon>Diphyllobothriidae</taxon>
        <taxon>Dibothriocephalus</taxon>
    </lineage>
</organism>
<keyword evidence="2" id="KW-1185">Reference proteome</keyword>
<accession>A0A3P7P9R8</accession>
<dbReference type="InterPro" id="IPR027417">
    <property type="entry name" value="P-loop_NTPase"/>
</dbReference>
<proteinExistence type="predicted"/>
<dbReference type="OrthoDB" id="272681at2759"/>
<dbReference type="AlphaFoldDB" id="A0A3P7P9R8"/>
<dbReference type="EMBL" id="UYRU01059951">
    <property type="protein sequence ID" value="VDN14666.1"/>
    <property type="molecule type" value="Genomic_DNA"/>
</dbReference>
<reference evidence="1 2" key="1">
    <citation type="submission" date="2018-11" db="EMBL/GenBank/DDBJ databases">
        <authorList>
            <consortium name="Pathogen Informatics"/>
        </authorList>
    </citation>
    <scope>NUCLEOTIDE SEQUENCE [LARGE SCALE GENOMIC DNA]</scope>
</reference>
<sequence length="146" mass="16516">MMRTGKRSLQAALQKLFDGLCYHTFDSMLRTPQDLKFWVQSLEDMERGVSQTDSAYWDRLLHGYSGTTDFLGSVLFKELMQAYPKAKPTIKYVMYLALILDQDPTRCLPNSLGRVFFDGVANASHPSRDILVAKVSWTLSSGPRSA</sequence>
<protein>
    <submittedName>
        <fullName evidence="1">Uncharacterized protein</fullName>
    </submittedName>
</protein>
<evidence type="ECO:0000313" key="2">
    <source>
        <dbReference type="Proteomes" id="UP000281553"/>
    </source>
</evidence>
<name>A0A3P7P9R8_DIBLA</name>
<gene>
    <name evidence="1" type="ORF">DILT_LOCUS10497</name>
</gene>